<feature type="region of interest" description="Disordered" evidence="1">
    <location>
        <begin position="49"/>
        <end position="70"/>
    </location>
</feature>
<gene>
    <name evidence="2" type="ORF">GCM10020367_22070</name>
</gene>
<feature type="compositionally biased region" description="Basic and acidic residues" evidence="1">
    <location>
        <begin position="49"/>
        <end position="59"/>
    </location>
</feature>
<comment type="caution">
    <text evidence="2">The sequence shown here is derived from an EMBL/GenBank/DDBJ whole genome shotgun (WGS) entry which is preliminary data.</text>
</comment>
<keyword evidence="3" id="KW-1185">Reference proteome</keyword>
<evidence type="ECO:0000256" key="1">
    <source>
        <dbReference type="SAM" id="MobiDB-lite"/>
    </source>
</evidence>
<organism evidence="2 3">
    <name type="scientific">Streptomyces sannanensis</name>
    <dbReference type="NCBI Taxonomy" id="285536"/>
    <lineage>
        <taxon>Bacteria</taxon>
        <taxon>Bacillati</taxon>
        <taxon>Actinomycetota</taxon>
        <taxon>Actinomycetes</taxon>
        <taxon>Kitasatosporales</taxon>
        <taxon>Streptomycetaceae</taxon>
        <taxon>Streptomyces</taxon>
    </lineage>
</organism>
<reference evidence="3" key="1">
    <citation type="journal article" date="2019" name="Int. J. Syst. Evol. Microbiol.">
        <title>The Global Catalogue of Microorganisms (GCM) 10K type strain sequencing project: providing services to taxonomists for standard genome sequencing and annotation.</title>
        <authorList>
            <consortium name="The Broad Institute Genomics Platform"/>
            <consortium name="The Broad Institute Genome Sequencing Center for Infectious Disease"/>
            <person name="Wu L."/>
            <person name="Ma J."/>
        </authorList>
    </citation>
    <scope>NUCLEOTIDE SEQUENCE [LARGE SCALE GENOMIC DNA]</scope>
    <source>
        <strain evidence="3">JCM 9651</strain>
    </source>
</reference>
<evidence type="ECO:0000313" key="3">
    <source>
        <dbReference type="Proteomes" id="UP001499990"/>
    </source>
</evidence>
<proteinExistence type="predicted"/>
<dbReference type="EMBL" id="BAAAYL010000001">
    <property type="protein sequence ID" value="GAA3371433.1"/>
    <property type="molecule type" value="Genomic_DNA"/>
</dbReference>
<dbReference type="Proteomes" id="UP001499990">
    <property type="component" value="Unassembled WGS sequence"/>
</dbReference>
<protein>
    <submittedName>
        <fullName evidence="2">Uncharacterized protein</fullName>
    </submittedName>
</protein>
<sequence length="70" mass="7447">MSVLELHQLPLGVPQGGLHPDGFRRRECVEGPGAVLGKDGTGAFDVKLLDSHPRGERRPRANPGVPVRSG</sequence>
<accession>A0ABP6SAI9</accession>
<name>A0ABP6SAI9_9ACTN</name>
<evidence type="ECO:0000313" key="2">
    <source>
        <dbReference type="EMBL" id="GAA3371433.1"/>
    </source>
</evidence>